<evidence type="ECO:0000313" key="2">
    <source>
        <dbReference type="EMBL" id="PCD03094.1"/>
    </source>
</evidence>
<accession>A0A2A4B623</accession>
<keyword evidence="3" id="KW-1185">Reference proteome</keyword>
<dbReference type="EMBL" id="NWMW01000001">
    <property type="protein sequence ID" value="PCD03094.1"/>
    <property type="molecule type" value="Genomic_DNA"/>
</dbReference>
<name>A0A2A4B623_9SPHN</name>
<evidence type="ECO:0000256" key="1">
    <source>
        <dbReference type="SAM" id="Phobius"/>
    </source>
</evidence>
<proteinExistence type="predicted"/>
<protein>
    <submittedName>
        <fullName evidence="2">Uncharacterized protein</fullName>
    </submittedName>
</protein>
<comment type="caution">
    <text evidence="2">The sequence shown here is derived from an EMBL/GenBank/DDBJ whole genome shotgun (WGS) entry which is preliminary data.</text>
</comment>
<reference evidence="2 3" key="1">
    <citation type="submission" date="2017-09" db="EMBL/GenBank/DDBJ databases">
        <title>Sphingomonas spermidinifaciens 9NM-10, whole genome shotgun sequence.</title>
        <authorList>
            <person name="Feng G."/>
            <person name="Zhu H."/>
        </authorList>
    </citation>
    <scope>NUCLEOTIDE SEQUENCE [LARGE SCALE GENOMIC DNA]</scope>
    <source>
        <strain evidence="2 3">9NM-10</strain>
    </source>
</reference>
<feature type="transmembrane region" description="Helical" evidence="1">
    <location>
        <begin position="6"/>
        <end position="28"/>
    </location>
</feature>
<dbReference type="Proteomes" id="UP000218366">
    <property type="component" value="Unassembled WGS sequence"/>
</dbReference>
<evidence type="ECO:0000313" key="3">
    <source>
        <dbReference type="Proteomes" id="UP000218366"/>
    </source>
</evidence>
<keyword evidence="1" id="KW-0472">Membrane</keyword>
<organism evidence="2 3">
    <name type="scientific">Sphingomonas spermidinifaciens</name>
    <dbReference type="NCBI Taxonomy" id="1141889"/>
    <lineage>
        <taxon>Bacteria</taxon>
        <taxon>Pseudomonadati</taxon>
        <taxon>Pseudomonadota</taxon>
        <taxon>Alphaproteobacteria</taxon>
        <taxon>Sphingomonadales</taxon>
        <taxon>Sphingomonadaceae</taxon>
        <taxon>Sphingomonas</taxon>
    </lineage>
</organism>
<dbReference type="RefSeq" id="WP_096341493.1">
    <property type="nucleotide sequence ID" value="NZ_NWMW01000001.1"/>
</dbReference>
<feature type="transmembrane region" description="Helical" evidence="1">
    <location>
        <begin position="35"/>
        <end position="56"/>
    </location>
</feature>
<gene>
    <name evidence="2" type="ORF">COC42_01320</name>
</gene>
<dbReference type="OrthoDB" id="7574552at2"/>
<keyword evidence="1" id="KW-0812">Transmembrane</keyword>
<dbReference type="AlphaFoldDB" id="A0A2A4B623"/>
<keyword evidence="1" id="KW-1133">Transmembrane helix</keyword>
<sequence>MVKLFSGPVAVAAQCMLAIGGIGSLLLAPPAKGPLLIVPVAGSSVGALNAAIGAGARLVGKGTVPGSLIVEGRRDAMMIAVLRAGGLIVAAQPGLCGRTEIPA</sequence>